<evidence type="ECO:0000313" key="3">
    <source>
        <dbReference type="Proteomes" id="UP001565927"/>
    </source>
</evidence>
<sequence length="230" mass="23852">MTGPSRDVPSGLTADRWCADLLVALRLREVPGDRSGAVLAEVRDHLASSAQDPETAFGTPGEFADALVRGRPAPRRGARPLQTARDGAGVAGLLSGRPAVLTELQVALPVLLALAAPPLLDAVARARRRALVGRGALVTAAVTAVALLHAGTGPFLSLVLPAPALLVPGLVVTAAWIATTARAVDPVVDPWRDATGVTRQRRRDGAAFAALMLLLLLVPVAFLTVLRHLT</sequence>
<feature type="transmembrane region" description="Helical" evidence="1">
    <location>
        <begin position="165"/>
        <end position="184"/>
    </location>
</feature>
<keyword evidence="3" id="KW-1185">Reference proteome</keyword>
<keyword evidence="1" id="KW-1133">Transmembrane helix</keyword>
<feature type="transmembrane region" description="Helical" evidence="1">
    <location>
        <begin position="205"/>
        <end position="226"/>
    </location>
</feature>
<gene>
    <name evidence="2" type="ORF">AB2L27_19585</name>
</gene>
<keyword evidence="1" id="KW-0812">Transmembrane</keyword>
<dbReference type="RefSeq" id="WP_370443169.1">
    <property type="nucleotide sequence ID" value="NZ_JBGFTU010000036.1"/>
</dbReference>
<evidence type="ECO:0000313" key="2">
    <source>
        <dbReference type="EMBL" id="MEZ0166962.1"/>
    </source>
</evidence>
<organism evidence="2 3">
    <name type="scientific">Kineococcus halophytocola</name>
    <dbReference type="NCBI Taxonomy" id="3234027"/>
    <lineage>
        <taxon>Bacteria</taxon>
        <taxon>Bacillati</taxon>
        <taxon>Actinomycetota</taxon>
        <taxon>Actinomycetes</taxon>
        <taxon>Kineosporiales</taxon>
        <taxon>Kineosporiaceae</taxon>
        <taxon>Kineococcus</taxon>
    </lineage>
</organism>
<keyword evidence="1" id="KW-0472">Membrane</keyword>
<reference evidence="2 3" key="1">
    <citation type="submission" date="2024-07" db="EMBL/GenBank/DDBJ databases">
        <authorList>
            <person name="Thanompreechachai J."/>
            <person name="Duangmal K."/>
        </authorList>
    </citation>
    <scope>NUCLEOTIDE SEQUENCE [LARGE SCALE GENOMIC DNA]</scope>
    <source>
        <strain evidence="2 3">LSe6-4</strain>
    </source>
</reference>
<dbReference type="EMBL" id="JBGFTU010000036">
    <property type="protein sequence ID" value="MEZ0166962.1"/>
    <property type="molecule type" value="Genomic_DNA"/>
</dbReference>
<evidence type="ECO:0008006" key="4">
    <source>
        <dbReference type="Google" id="ProtNLM"/>
    </source>
</evidence>
<name>A0ABV4H5V6_9ACTN</name>
<accession>A0ABV4H5V6</accession>
<proteinExistence type="predicted"/>
<feature type="transmembrane region" description="Helical" evidence="1">
    <location>
        <begin position="136"/>
        <end position="159"/>
    </location>
</feature>
<protein>
    <recommendedName>
        <fullName evidence="4">Integral membrane protein</fullName>
    </recommendedName>
</protein>
<comment type="caution">
    <text evidence="2">The sequence shown here is derived from an EMBL/GenBank/DDBJ whole genome shotgun (WGS) entry which is preliminary data.</text>
</comment>
<evidence type="ECO:0000256" key="1">
    <source>
        <dbReference type="SAM" id="Phobius"/>
    </source>
</evidence>
<dbReference type="Proteomes" id="UP001565927">
    <property type="component" value="Unassembled WGS sequence"/>
</dbReference>